<dbReference type="InterPro" id="IPR036864">
    <property type="entry name" value="Zn2-C6_fun-type_DNA-bd_sf"/>
</dbReference>
<dbReference type="InterPro" id="IPR052400">
    <property type="entry name" value="Zn2-C6_fungal_TF"/>
</dbReference>
<proteinExistence type="predicted"/>
<reference evidence="4" key="1">
    <citation type="submission" date="2019-03" db="EMBL/GenBank/DDBJ databases">
        <title>Snf2 controls pulcherriminic acid biosynthesis and connects pigmentation and antifungal activity of the yeast Metschnikowia pulcherrima.</title>
        <authorList>
            <person name="Gore-Lloyd D."/>
            <person name="Sumann I."/>
            <person name="Brachmann A.O."/>
            <person name="Schneeberger K."/>
            <person name="Ortiz-Merino R.A."/>
            <person name="Moreno-Beltran M."/>
            <person name="Schlaefli M."/>
            <person name="Kirner P."/>
            <person name="Santos Kron A."/>
            <person name="Wolfe K.H."/>
            <person name="Piel J."/>
            <person name="Ahrens C.H."/>
            <person name="Henk D."/>
            <person name="Freimoser F.M."/>
        </authorList>
    </citation>
    <scope>NUCLEOTIDE SEQUENCE [LARGE SCALE GENOMIC DNA]</scope>
    <source>
        <strain evidence="4">APC 1.2</strain>
    </source>
</reference>
<gene>
    <name evidence="3" type="primary">MPUL0A00400</name>
    <name evidence="3" type="ORF">METSCH_A00400</name>
</gene>
<feature type="compositionally biased region" description="Basic and acidic residues" evidence="1">
    <location>
        <begin position="17"/>
        <end position="26"/>
    </location>
</feature>
<dbReference type="PROSITE" id="PS50048">
    <property type="entry name" value="ZN2_CY6_FUNGAL_2"/>
    <property type="match status" value="1"/>
</dbReference>
<feature type="region of interest" description="Disordered" evidence="1">
    <location>
        <begin position="131"/>
        <end position="165"/>
    </location>
</feature>
<dbReference type="CDD" id="cd00067">
    <property type="entry name" value="GAL4"/>
    <property type="match status" value="1"/>
</dbReference>
<feature type="compositionally biased region" description="Polar residues" evidence="1">
    <location>
        <begin position="27"/>
        <end position="43"/>
    </location>
</feature>
<dbReference type="Proteomes" id="UP000292447">
    <property type="component" value="Chromosome I"/>
</dbReference>
<evidence type="ECO:0000313" key="4">
    <source>
        <dbReference type="Proteomes" id="UP000292447"/>
    </source>
</evidence>
<dbReference type="GO" id="GO:0000981">
    <property type="term" value="F:DNA-binding transcription factor activity, RNA polymerase II-specific"/>
    <property type="evidence" value="ECO:0007669"/>
    <property type="project" value="InterPro"/>
</dbReference>
<sequence>MDVFSSALKNPLPPARKKYDSNHDGQDTSPEQDNGPTYESSRSLPMIAQAPSKASEYSDSRQKIDSKRKNSRRRHRNSHLGCGICKKRRIKCDEHLPQCFNCIKGRLHCAYLNLDAPARNALRLAQYNQNLRDDRDDEPQDELSPKDGTHTPGKRPSKPLLYPSVMNPLTEPLSTYMGNAAKRNMFEARAISGAKSSQVPMVPPIPGPPQMMQSMYMPMMQLQPATPGTSYSQLPIQMIAGPHTTPVMYRTDQGPAPPQHAPALGMNGQPIMYFPAQAHGGTSLYDTHGAGSYMVPIQQQSGPAGLPHNLGPFHSQDAQKPEITVSAPKSNANHPEALLTVPHPTPSSSISPVTHINPISTPSVPSLLHPEGNYGSNNDQNNGTSLSTGLHLNSTSLGTSPLLPPIEGNFGEKSGGSNADTTIRLAPIQVKTEVEKHISGKRDFSPNENEKISSINMLLS</sequence>
<feature type="compositionally biased region" description="Basic and acidic residues" evidence="1">
    <location>
        <begin position="56"/>
        <end position="68"/>
    </location>
</feature>
<feature type="domain" description="Zn(2)-C6 fungal-type" evidence="2">
    <location>
        <begin position="81"/>
        <end position="111"/>
    </location>
</feature>
<dbReference type="PANTHER" id="PTHR47657">
    <property type="entry name" value="STEROL REGULATORY ELEMENT-BINDING PROTEIN ECM22"/>
    <property type="match status" value="1"/>
</dbReference>
<dbReference type="Gene3D" id="4.10.240.10">
    <property type="entry name" value="Zn(2)-C6 fungal-type DNA-binding domain"/>
    <property type="match status" value="1"/>
</dbReference>
<dbReference type="PANTHER" id="PTHR47657:SF7">
    <property type="entry name" value="STEROL REGULATORY ELEMENT-BINDING PROTEIN ECM22"/>
    <property type="match status" value="1"/>
</dbReference>
<dbReference type="EMBL" id="CP034456">
    <property type="protein sequence ID" value="QBM85423.1"/>
    <property type="molecule type" value="Genomic_DNA"/>
</dbReference>
<dbReference type="GO" id="GO:0008270">
    <property type="term" value="F:zinc ion binding"/>
    <property type="evidence" value="ECO:0007669"/>
    <property type="project" value="InterPro"/>
</dbReference>
<dbReference type="SUPFAM" id="SSF57701">
    <property type="entry name" value="Zn2/Cys6 DNA-binding domain"/>
    <property type="match status" value="1"/>
</dbReference>
<evidence type="ECO:0000256" key="1">
    <source>
        <dbReference type="SAM" id="MobiDB-lite"/>
    </source>
</evidence>
<organism evidence="3 4">
    <name type="scientific">Metschnikowia aff. pulcherrima</name>
    <dbReference type="NCBI Taxonomy" id="2163413"/>
    <lineage>
        <taxon>Eukaryota</taxon>
        <taxon>Fungi</taxon>
        <taxon>Dikarya</taxon>
        <taxon>Ascomycota</taxon>
        <taxon>Saccharomycotina</taxon>
        <taxon>Pichiomycetes</taxon>
        <taxon>Metschnikowiaceae</taxon>
        <taxon>Metschnikowia</taxon>
    </lineage>
</organism>
<protein>
    <submittedName>
        <fullName evidence="3">Zn(2)-Cys(6) binuclear cluster domain-containing protein</fullName>
    </submittedName>
</protein>
<dbReference type="SMART" id="SM00066">
    <property type="entry name" value="GAL4"/>
    <property type="match status" value="1"/>
</dbReference>
<evidence type="ECO:0000313" key="3">
    <source>
        <dbReference type="EMBL" id="QBM85423.1"/>
    </source>
</evidence>
<dbReference type="PROSITE" id="PS00463">
    <property type="entry name" value="ZN2_CY6_FUNGAL_1"/>
    <property type="match status" value="1"/>
</dbReference>
<evidence type="ECO:0000259" key="2">
    <source>
        <dbReference type="PROSITE" id="PS50048"/>
    </source>
</evidence>
<dbReference type="AlphaFoldDB" id="A0A4V1ADE4"/>
<feature type="region of interest" description="Disordered" evidence="1">
    <location>
        <begin position="1"/>
        <end position="78"/>
    </location>
</feature>
<feature type="compositionally biased region" description="Basic residues" evidence="1">
    <location>
        <begin position="69"/>
        <end position="78"/>
    </location>
</feature>
<keyword evidence="4" id="KW-1185">Reference proteome</keyword>
<dbReference type="InterPro" id="IPR001138">
    <property type="entry name" value="Zn2Cys6_DnaBD"/>
</dbReference>
<dbReference type="STRING" id="2163413.A0A4V1ADE4"/>
<dbReference type="Pfam" id="PF00172">
    <property type="entry name" value="Zn_clus"/>
    <property type="match status" value="1"/>
</dbReference>
<name>A0A4V1ADE4_9ASCO</name>
<accession>A0A4V1ADE4</accession>